<dbReference type="InterPro" id="IPR056693">
    <property type="entry name" value="DUF7791"/>
</dbReference>
<feature type="domain" description="Nephrocystin 3-like N-terminal" evidence="3">
    <location>
        <begin position="383"/>
        <end position="543"/>
    </location>
</feature>
<dbReference type="OrthoDB" id="2968825at2759"/>
<dbReference type="AlphaFoldDB" id="A0A9P4HI24"/>
<evidence type="ECO:0000259" key="4">
    <source>
        <dbReference type="Pfam" id="PF25053"/>
    </source>
</evidence>
<dbReference type="EMBL" id="ML978159">
    <property type="protein sequence ID" value="KAF2034828.1"/>
    <property type="molecule type" value="Genomic_DNA"/>
</dbReference>
<evidence type="ECO:0000313" key="5">
    <source>
        <dbReference type="EMBL" id="KAF2034828.1"/>
    </source>
</evidence>
<accession>A0A9P4HI24</accession>
<organism evidence="5 6">
    <name type="scientific">Setomelanomma holmii</name>
    <dbReference type="NCBI Taxonomy" id="210430"/>
    <lineage>
        <taxon>Eukaryota</taxon>
        <taxon>Fungi</taxon>
        <taxon>Dikarya</taxon>
        <taxon>Ascomycota</taxon>
        <taxon>Pezizomycotina</taxon>
        <taxon>Dothideomycetes</taxon>
        <taxon>Pleosporomycetidae</taxon>
        <taxon>Pleosporales</taxon>
        <taxon>Pleosporineae</taxon>
        <taxon>Phaeosphaeriaceae</taxon>
        <taxon>Setomelanomma</taxon>
    </lineage>
</organism>
<evidence type="ECO:0000256" key="1">
    <source>
        <dbReference type="ARBA" id="ARBA00022737"/>
    </source>
</evidence>
<dbReference type="SUPFAM" id="SSF52540">
    <property type="entry name" value="P-loop containing nucleoside triphosphate hydrolases"/>
    <property type="match status" value="1"/>
</dbReference>
<dbReference type="Gene3D" id="3.40.50.300">
    <property type="entry name" value="P-loop containing nucleotide triphosphate hydrolases"/>
    <property type="match status" value="1"/>
</dbReference>
<dbReference type="PANTHER" id="PTHR10039">
    <property type="entry name" value="AMELOGENIN"/>
    <property type="match status" value="1"/>
</dbReference>
<gene>
    <name evidence="5" type="ORF">EK21DRAFT_107457</name>
</gene>
<name>A0A9P4HI24_9PLEO</name>
<evidence type="ECO:0000256" key="2">
    <source>
        <dbReference type="SAM" id="Coils"/>
    </source>
</evidence>
<keyword evidence="1" id="KW-0677">Repeat</keyword>
<dbReference type="InterPro" id="IPR027417">
    <property type="entry name" value="P-loop_NTPase"/>
</dbReference>
<evidence type="ECO:0000313" key="6">
    <source>
        <dbReference type="Proteomes" id="UP000799777"/>
    </source>
</evidence>
<comment type="caution">
    <text evidence="5">The sequence shown here is derived from an EMBL/GenBank/DDBJ whole genome shotgun (WGS) entry which is preliminary data.</text>
</comment>
<dbReference type="Proteomes" id="UP000799777">
    <property type="component" value="Unassembled WGS sequence"/>
</dbReference>
<dbReference type="InterPro" id="IPR056884">
    <property type="entry name" value="NPHP3-like_N"/>
</dbReference>
<dbReference type="Pfam" id="PF24883">
    <property type="entry name" value="NPHP3_N"/>
    <property type="match status" value="1"/>
</dbReference>
<dbReference type="Pfam" id="PF25053">
    <property type="entry name" value="DUF7791"/>
    <property type="match status" value="1"/>
</dbReference>
<proteinExistence type="predicted"/>
<evidence type="ECO:0008006" key="7">
    <source>
        <dbReference type="Google" id="ProtNLM"/>
    </source>
</evidence>
<dbReference type="PANTHER" id="PTHR10039:SF5">
    <property type="entry name" value="NACHT DOMAIN-CONTAINING PROTEIN"/>
    <property type="match status" value="1"/>
</dbReference>
<evidence type="ECO:0000259" key="3">
    <source>
        <dbReference type="Pfam" id="PF24883"/>
    </source>
</evidence>
<reference evidence="5" key="1">
    <citation type="journal article" date="2020" name="Stud. Mycol.">
        <title>101 Dothideomycetes genomes: a test case for predicting lifestyles and emergence of pathogens.</title>
        <authorList>
            <person name="Haridas S."/>
            <person name="Albert R."/>
            <person name="Binder M."/>
            <person name="Bloem J."/>
            <person name="Labutti K."/>
            <person name="Salamov A."/>
            <person name="Andreopoulos B."/>
            <person name="Baker S."/>
            <person name="Barry K."/>
            <person name="Bills G."/>
            <person name="Bluhm B."/>
            <person name="Cannon C."/>
            <person name="Castanera R."/>
            <person name="Culley D."/>
            <person name="Daum C."/>
            <person name="Ezra D."/>
            <person name="Gonzalez J."/>
            <person name="Henrissat B."/>
            <person name="Kuo A."/>
            <person name="Liang C."/>
            <person name="Lipzen A."/>
            <person name="Lutzoni F."/>
            <person name="Magnuson J."/>
            <person name="Mondo S."/>
            <person name="Nolan M."/>
            <person name="Ohm R."/>
            <person name="Pangilinan J."/>
            <person name="Park H.-J."/>
            <person name="Ramirez L."/>
            <person name="Alfaro M."/>
            <person name="Sun H."/>
            <person name="Tritt A."/>
            <person name="Yoshinaga Y."/>
            <person name="Zwiers L.-H."/>
            <person name="Turgeon B."/>
            <person name="Goodwin S."/>
            <person name="Spatafora J."/>
            <person name="Crous P."/>
            <person name="Grigoriev I."/>
        </authorList>
    </citation>
    <scope>NUCLEOTIDE SEQUENCE</scope>
    <source>
        <strain evidence="5">CBS 110217</strain>
    </source>
</reference>
<keyword evidence="6" id="KW-1185">Reference proteome</keyword>
<feature type="coiled-coil region" evidence="2">
    <location>
        <begin position="702"/>
        <end position="736"/>
    </location>
</feature>
<sequence>MANTTAKVPGKVIVDDKNRSELQSVIQFFINSATPYLSTSSPEVTFTISARQTWSAHPARPLTVSTRHTALDAKIPDRSTPGSYLEQFLSISTSDNGWDRLTYHTSHLRPNFKNPMADDWQEELGFATIPSLQSGDAYTVDRTIRLDAFETSRVASFVPGQTLRFHLSEGRNLPGIEWWNWGALDRELKSKKLGYRGDPIYNDKDREEERKHLPDDLVLGYDNWRDVEDDEGNQMVRLEVVFGDTPFVEKVAFIISSTRELSSSGTTSEHAKLSTITEELQNLTFRVTWSEDRTDLPLGEDEKSICALGAQPEPKIGVPGSRHQTTDALLNAASRGSQYVAEQLILFHLRFDEINHRHDTIRDAHGQTLAWLFDTSEQRSPATLDNWLSSEDVLYWISGKPGSGKSTLMKFLHSDERSLERLKSWTKGGRLIHAAYFFWDAGKSLQKSHEGLLRSLLFDILRQNPDFIPRVKFVGAAVADIPLSIQGLLETLRLIVTVAADSNAKFCFLIDGLDEYEGEAVDMISLISLLKKLPNVKLCVSSRPWNEFEREFGQDGPRTLYMQDRNGPDIQNYVFKTLKTDYNYLDLEDKETQGKALVEEIVQAANGIFLWVYLVLRSFQEGLENEDTVEDLRQGLSKFPRDLNKYFDRILFSDVDDFYHAHSAETFLISLHAEEDLPLFAYWFLREDPKRVADMERKPLAMQQVNKRLKDTTNRLKDTTNRLKDTTNRLKDTTKRLNASSKGLLEVRHLTPDALLDDNSALPSSSLFERKVGFLHRMAREYLLLDSTQAVLQS</sequence>
<keyword evidence="2" id="KW-0175">Coiled coil</keyword>
<protein>
    <recommendedName>
        <fullName evidence="7">NACHT domain-containing protein</fullName>
    </recommendedName>
</protein>
<feature type="domain" description="DUF7791" evidence="4">
    <location>
        <begin position="655"/>
        <end position="794"/>
    </location>
</feature>